<feature type="domain" description="Di-haem cytochrome c peroxidase" evidence="2">
    <location>
        <begin position="39"/>
        <end position="89"/>
    </location>
</feature>
<organism evidence="3 4">
    <name type="scientific">Neisseria elongata subsp. glycolytica ATCC 29315</name>
    <dbReference type="NCBI Taxonomy" id="546263"/>
    <lineage>
        <taxon>Bacteria</taxon>
        <taxon>Pseudomonadati</taxon>
        <taxon>Pseudomonadota</taxon>
        <taxon>Betaproteobacteria</taxon>
        <taxon>Neisseriales</taxon>
        <taxon>Neisseriaceae</taxon>
        <taxon>Neisseria</taxon>
    </lineage>
</organism>
<proteinExistence type="predicted"/>
<feature type="compositionally biased region" description="Gly residues" evidence="1">
    <location>
        <begin position="74"/>
        <end position="83"/>
    </location>
</feature>
<reference evidence="3 4" key="2">
    <citation type="journal article" date="2015" name="PLoS Genet.">
        <title>Common Cell Shape Evolution of Two Nasopharyngeal Pathogens.</title>
        <authorList>
            <person name="Veyrier F.J."/>
            <person name="Biais N."/>
            <person name="Morales P."/>
            <person name="Belkacem N."/>
            <person name="Guilhen C."/>
            <person name="Ranjeva S."/>
            <person name="Sismeiro O."/>
            <person name="Pehau-Arnaudet G."/>
            <person name="Rocha E.P."/>
            <person name="Werts C."/>
            <person name="Taha M.K."/>
            <person name="Boneca I.G."/>
        </authorList>
    </citation>
    <scope>NUCLEOTIDE SEQUENCE [LARGE SCALE GENOMIC DNA]</scope>
    <source>
        <strain evidence="3 4">ATCC 29315</strain>
    </source>
</reference>
<dbReference type="Pfam" id="PF03150">
    <property type="entry name" value="CCP_MauG"/>
    <property type="match status" value="1"/>
</dbReference>
<evidence type="ECO:0000313" key="3">
    <source>
        <dbReference type="EMBL" id="AJE17820.1"/>
    </source>
</evidence>
<sequence length="103" mass="11367">MVADSNASPKDQELLKRVQGIFKPLPRAEEMQELRLFTEERVKLGHQLWYEPRLSKGDTVSCNSRHNLASAGVGNQGHKGQLGGRNSPGRSKRRLSGSVAESV</sequence>
<feature type="region of interest" description="Disordered" evidence="1">
    <location>
        <begin position="65"/>
        <end position="103"/>
    </location>
</feature>
<dbReference type="GO" id="GO:0020037">
    <property type="term" value="F:heme binding"/>
    <property type="evidence" value="ECO:0007669"/>
    <property type="project" value="InterPro"/>
</dbReference>
<evidence type="ECO:0000256" key="1">
    <source>
        <dbReference type="SAM" id="MobiDB-lite"/>
    </source>
</evidence>
<dbReference type="KEGG" id="nel:NELON_02280"/>
<dbReference type="SUPFAM" id="SSF46626">
    <property type="entry name" value="Cytochrome c"/>
    <property type="match status" value="1"/>
</dbReference>
<dbReference type="InterPro" id="IPR036909">
    <property type="entry name" value="Cyt_c-like_dom_sf"/>
</dbReference>
<dbReference type="HOGENOM" id="CLU_2260737_0_0_4"/>
<reference evidence="4" key="1">
    <citation type="submission" date="2014-05" db="EMBL/GenBank/DDBJ databases">
        <title>Complete Genome sequence of Neisseria elongata subsp. glycolytica.</title>
        <authorList>
            <person name="Veyrier F.J."/>
            <person name="Taha M.-K."/>
        </authorList>
    </citation>
    <scope>NUCLEOTIDE SEQUENCE [LARGE SCALE GENOMIC DNA]</scope>
    <source>
        <strain evidence="4">ATCC 29315</strain>
    </source>
</reference>
<name>A0A0B5CMN3_NEIEG</name>
<dbReference type="PATRIC" id="fig|546263.7.peg.487"/>
<dbReference type="Proteomes" id="UP000031392">
    <property type="component" value="Chromosome"/>
</dbReference>
<evidence type="ECO:0000313" key="4">
    <source>
        <dbReference type="Proteomes" id="UP000031392"/>
    </source>
</evidence>
<dbReference type="InterPro" id="IPR004852">
    <property type="entry name" value="Di-haem_cyt_c_peroxidsae"/>
</dbReference>
<accession>A0A0B5CMN3</accession>
<dbReference type="Gene3D" id="1.10.760.10">
    <property type="entry name" value="Cytochrome c-like domain"/>
    <property type="match status" value="1"/>
</dbReference>
<dbReference type="AlphaFoldDB" id="A0A0B5CMN3"/>
<gene>
    <name evidence="3" type="ORF">NELON_02280</name>
</gene>
<protein>
    <recommendedName>
        <fullName evidence="2">Di-haem cytochrome c peroxidase domain-containing protein</fullName>
    </recommendedName>
</protein>
<keyword evidence="4" id="KW-1185">Reference proteome</keyword>
<dbReference type="EMBL" id="CP007726">
    <property type="protein sequence ID" value="AJE17820.1"/>
    <property type="molecule type" value="Genomic_DNA"/>
</dbReference>
<evidence type="ECO:0000259" key="2">
    <source>
        <dbReference type="Pfam" id="PF03150"/>
    </source>
</evidence>
<dbReference type="GO" id="GO:0009055">
    <property type="term" value="F:electron transfer activity"/>
    <property type="evidence" value="ECO:0007669"/>
    <property type="project" value="InterPro"/>
</dbReference>
<dbReference type="GO" id="GO:0016491">
    <property type="term" value="F:oxidoreductase activity"/>
    <property type="evidence" value="ECO:0007669"/>
    <property type="project" value="InterPro"/>
</dbReference>